<keyword evidence="1" id="KW-0433">Leucine-rich repeat</keyword>
<dbReference type="InterPro" id="IPR003591">
    <property type="entry name" value="Leu-rich_rpt_typical-subtyp"/>
</dbReference>
<dbReference type="SUPFAM" id="SSF52058">
    <property type="entry name" value="L domain-like"/>
    <property type="match status" value="1"/>
</dbReference>
<keyword evidence="2" id="KW-0677">Repeat</keyword>
<evidence type="ECO:0000313" key="6">
    <source>
        <dbReference type="Proteomes" id="UP000007635"/>
    </source>
</evidence>
<evidence type="ECO:0000256" key="2">
    <source>
        <dbReference type="ARBA" id="ARBA00022737"/>
    </source>
</evidence>
<dbReference type="Ensembl" id="ENSGACT00000050662.1">
    <property type="protein sequence ID" value="ENSGACP00000038280.1"/>
    <property type="gene ID" value="ENSGACG00000000979.2"/>
</dbReference>
<keyword evidence="4" id="KW-0732">Signal</keyword>
<keyword evidence="6" id="KW-1185">Reference proteome</keyword>
<name>A0AAQ4PHM1_GASAC</name>
<evidence type="ECO:0008006" key="7">
    <source>
        <dbReference type="Google" id="ProtNLM"/>
    </source>
</evidence>
<evidence type="ECO:0000256" key="3">
    <source>
        <dbReference type="SAM" id="MobiDB-lite"/>
    </source>
</evidence>
<feature type="compositionally biased region" description="Low complexity" evidence="3">
    <location>
        <begin position="256"/>
        <end position="269"/>
    </location>
</feature>
<dbReference type="PANTHER" id="PTHR24366">
    <property type="entry name" value="IG(IMMUNOGLOBULIN) AND LRR(LEUCINE RICH REPEAT) DOMAINS"/>
    <property type="match status" value="1"/>
</dbReference>
<evidence type="ECO:0000256" key="4">
    <source>
        <dbReference type="SAM" id="SignalP"/>
    </source>
</evidence>
<dbReference type="AlphaFoldDB" id="A0AAQ4PHM1"/>
<dbReference type="InterPro" id="IPR032675">
    <property type="entry name" value="LRR_dom_sf"/>
</dbReference>
<dbReference type="Pfam" id="PF13855">
    <property type="entry name" value="LRR_8"/>
    <property type="match status" value="1"/>
</dbReference>
<sequence>MGGWGQPVLLLWWTSVAATTILGTNAQVVEDDALVGHFLFFPSCLVSSCHLLICCDQQVRNLTSQRLHVIPAGSRGSSVTELVIEASRITLSGSDRLALASYPRLVELHLDGNLVSRIPGRYFSVAPRLRVLTLSRNRISSLHPDSFSGLDALTELDLSHNLLTGVHPQLFRPLTNLQVLKLQGNPWNCSCVLLSGIGEVQAAGLTVGGTQTTCASPEKQAGRDLLQAAAACYQSPRSVRDTEPQKPVNSKKSLASSTTPQTTWTSSQTHNTDKVQTPVLGNTWKFAACVAALALSTSVLIVCAVKGPSLYKLFHNYRHRRLHQEEDDAVPTVFSETERHLNRQTFTFQHEDGQMEMEEEEEDGYFEDPYIKREE</sequence>
<feature type="compositionally biased region" description="Acidic residues" evidence="3">
    <location>
        <begin position="354"/>
        <end position="366"/>
    </location>
</feature>
<organism evidence="5 6">
    <name type="scientific">Gasterosteus aculeatus aculeatus</name>
    <name type="common">three-spined stickleback</name>
    <dbReference type="NCBI Taxonomy" id="481459"/>
    <lineage>
        <taxon>Eukaryota</taxon>
        <taxon>Metazoa</taxon>
        <taxon>Chordata</taxon>
        <taxon>Craniata</taxon>
        <taxon>Vertebrata</taxon>
        <taxon>Euteleostomi</taxon>
        <taxon>Actinopterygii</taxon>
        <taxon>Neopterygii</taxon>
        <taxon>Teleostei</taxon>
        <taxon>Neoteleostei</taxon>
        <taxon>Acanthomorphata</taxon>
        <taxon>Eupercaria</taxon>
        <taxon>Perciformes</taxon>
        <taxon>Cottioidei</taxon>
        <taxon>Gasterosteales</taxon>
        <taxon>Gasterosteidae</taxon>
        <taxon>Gasterosteus</taxon>
    </lineage>
</organism>
<dbReference type="PROSITE" id="PS51450">
    <property type="entry name" value="LRR"/>
    <property type="match status" value="1"/>
</dbReference>
<dbReference type="SMART" id="SM00369">
    <property type="entry name" value="LRR_TYP"/>
    <property type="match status" value="3"/>
</dbReference>
<dbReference type="Gene3D" id="3.80.10.10">
    <property type="entry name" value="Ribonuclease Inhibitor"/>
    <property type="match status" value="1"/>
</dbReference>
<feature type="signal peptide" evidence="4">
    <location>
        <begin position="1"/>
        <end position="18"/>
    </location>
</feature>
<dbReference type="Proteomes" id="UP000007635">
    <property type="component" value="Chromosome XXI"/>
</dbReference>
<dbReference type="PANTHER" id="PTHR24366:SF158">
    <property type="entry name" value="PLATELET GLYCOPROTEIN IB ALPHA CHAIN-LIKE-RELATED"/>
    <property type="match status" value="1"/>
</dbReference>
<accession>A0AAQ4PHM1</accession>
<feature type="region of interest" description="Disordered" evidence="3">
    <location>
        <begin position="354"/>
        <end position="375"/>
    </location>
</feature>
<protein>
    <recommendedName>
        <fullName evidence="7">Leucine rich repeat containing 19</fullName>
    </recommendedName>
</protein>
<feature type="chain" id="PRO_5042822121" description="Leucine rich repeat containing 19" evidence="4">
    <location>
        <begin position="19"/>
        <end position="375"/>
    </location>
</feature>
<evidence type="ECO:0000256" key="1">
    <source>
        <dbReference type="ARBA" id="ARBA00022614"/>
    </source>
</evidence>
<feature type="region of interest" description="Disordered" evidence="3">
    <location>
        <begin position="236"/>
        <end position="273"/>
    </location>
</feature>
<evidence type="ECO:0000313" key="5">
    <source>
        <dbReference type="Ensembl" id="ENSGACP00000038280.1"/>
    </source>
</evidence>
<reference evidence="5" key="2">
    <citation type="submission" date="2025-08" db="UniProtKB">
        <authorList>
            <consortium name="Ensembl"/>
        </authorList>
    </citation>
    <scope>IDENTIFICATION</scope>
</reference>
<dbReference type="GeneTree" id="ENSGT00940000161826"/>
<reference evidence="5" key="3">
    <citation type="submission" date="2025-09" db="UniProtKB">
        <authorList>
            <consortium name="Ensembl"/>
        </authorList>
    </citation>
    <scope>IDENTIFICATION</scope>
</reference>
<reference evidence="5 6" key="1">
    <citation type="journal article" date="2021" name="G3 (Bethesda)">
        <title>Improved contiguity of the threespine stickleback genome using long-read sequencing.</title>
        <authorList>
            <person name="Nath S."/>
            <person name="Shaw D.E."/>
            <person name="White M.A."/>
        </authorList>
    </citation>
    <scope>NUCLEOTIDE SEQUENCE [LARGE SCALE GENOMIC DNA]</scope>
    <source>
        <strain evidence="5 6">Lake Benthic</strain>
    </source>
</reference>
<proteinExistence type="predicted"/>
<dbReference type="InterPro" id="IPR001611">
    <property type="entry name" value="Leu-rich_rpt"/>
</dbReference>
<dbReference type="Pfam" id="PF15176">
    <property type="entry name" value="LRR19-TM"/>
    <property type="match status" value="1"/>
</dbReference>